<reference evidence="3 4" key="1">
    <citation type="journal article" date="2015" name="Genome Announc.">
        <title>Draft Genome Sequence of the Terrestrial Cyanobacterium Scytonema millei VB511283, Isolated from Eastern India.</title>
        <authorList>
            <person name="Sen D."/>
            <person name="Chandrababunaidu M.M."/>
            <person name="Singh D."/>
            <person name="Sanghi N."/>
            <person name="Ghorai A."/>
            <person name="Mishra G.P."/>
            <person name="Madduluri M."/>
            <person name="Adhikary S.P."/>
            <person name="Tripathy S."/>
        </authorList>
    </citation>
    <scope>NUCLEOTIDE SEQUENCE [LARGE SCALE GENOMIC DNA]</scope>
    <source>
        <strain evidence="3 4">VB511283</strain>
    </source>
</reference>
<gene>
    <name evidence="3" type="ORF">QH73_0024705</name>
</gene>
<feature type="region of interest" description="Disordered" evidence="1">
    <location>
        <begin position="126"/>
        <end position="300"/>
    </location>
</feature>
<accession>A0A9X5I749</accession>
<comment type="caution">
    <text evidence="3">The sequence shown here is derived from an EMBL/GenBank/DDBJ whole genome shotgun (WGS) entry which is preliminary data.</text>
</comment>
<evidence type="ECO:0000313" key="3">
    <source>
        <dbReference type="EMBL" id="NHC37801.1"/>
    </source>
</evidence>
<feature type="compositionally biased region" description="Polar residues" evidence="1">
    <location>
        <begin position="229"/>
        <end position="240"/>
    </location>
</feature>
<evidence type="ECO:0008006" key="5">
    <source>
        <dbReference type="Google" id="ProtNLM"/>
    </source>
</evidence>
<name>A0A9X5I749_9CYAN</name>
<dbReference type="InterPro" id="IPR010004">
    <property type="entry name" value="Uncharacterised_Ycf66"/>
</dbReference>
<evidence type="ECO:0000256" key="2">
    <source>
        <dbReference type="SAM" id="Phobius"/>
    </source>
</evidence>
<protein>
    <recommendedName>
        <fullName evidence="5">Ycf66 family protein</fullName>
    </recommendedName>
</protein>
<keyword evidence="2" id="KW-0812">Transmembrane</keyword>
<organism evidence="3 4">
    <name type="scientific">Scytonema millei VB511283</name>
    <dbReference type="NCBI Taxonomy" id="1245923"/>
    <lineage>
        <taxon>Bacteria</taxon>
        <taxon>Bacillati</taxon>
        <taxon>Cyanobacteriota</taxon>
        <taxon>Cyanophyceae</taxon>
        <taxon>Nostocales</taxon>
        <taxon>Scytonemataceae</taxon>
        <taxon>Scytonema</taxon>
    </lineage>
</organism>
<dbReference type="AlphaFoldDB" id="A0A9X5I749"/>
<dbReference type="Proteomes" id="UP000031532">
    <property type="component" value="Unassembled WGS sequence"/>
</dbReference>
<feature type="compositionally biased region" description="Basic and acidic residues" evidence="1">
    <location>
        <begin position="126"/>
        <end position="168"/>
    </location>
</feature>
<dbReference type="EMBL" id="JTJC03000011">
    <property type="protein sequence ID" value="NHC37801.1"/>
    <property type="molecule type" value="Genomic_DNA"/>
</dbReference>
<proteinExistence type="predicted"/>
<keyword evidence="2" id="KW-0472">Membrane</keyword>
<sequence length="300" mass="34694">MVNFNFNFASISGIVLAVAGAALYFLRNFRPGLARDHDIFFAAIGLVCGFVLIFQGWRYDPIMQFGQLLLTGGTIFFAVESVRLRSVATEQARRNTRIVDEERPVSSAYQYEAELDEYDPLEEERTIPRRIRGSRDGRSTRTDDYDREYDREDEIPRRYRRDEEEPPRRSSSRSGTERIAPADRTRTSTSKRRSRPESRPLPPETGEEDWNDSSQATREDDWEEKVTRTSKPPRSGSNGSRRAEQADTEVSSRPRKRRPPQNSVYGQDDDVQVPASDYVDYKPIERFDDDRDNSANFDEP</sequence>
<dbReference type="OrthoDB" id="421362at2"/>
<feature type="transmembrane region" description="Helical" evidence="2">
    <location>
        <begin position="65"/>
        <end position="84"/>
    </location>
</feature>
<dbReference type="Pfam" id="PF07444">
    <property type="entry name" value="Ycf66_N"/>
    <property type="match status" value="1"/>
</dbReference>
<evidence type="ECO:0000313" key="4">
    <source>
        <dbReference type="Proteomes" id="UP000031532"/>
    </source>
</evidence>
<feature type="compositionally biased region" description="Basic and acidic residues" evidence="1">
    <location>
        <begin position="279"/>
        <end position="293"/>
    </location>
</feature>
<feature type="transmembrane region" description="Helical" evidence="2">
    <location>
        <begin position="38"/>
        <end position="59"/>
    </location>
</feature>
<dbReference type="RefSeq" id="WP_052289711.1">
    <property type="nucleotide sequence ID" value="NZ_JTJC03000011.1"/>
</dbReference>
<keyword evidence="2" id="KW-1133">Transmembrane helix</keyword>
<keyword evidence="4" id="KW-1185">Reference proteome</keyword>
<feature type="transmembrane region" description="Helical" evidence="2">
    <location>
        <begin position="6"/>
        <end position="26"/>
    </location>
</feature>
<evidence type="ECO:0000256" key="1">
    <source>
        <dbReference type="SAM" id="MobiDB-lite"/>
    </source>
</evidence>